<comment type="caution">
    <text evidence="1">The sequence shown here is derived from an EMBL/GenBank/DDBJ whole genome shotgun (WGS) entry which is preliminary data.</text>
</comment>
<reference evidence="1" key="1">
    <citation type="submission" date="2023-06" db="EMBL/GenBank/DDBJ databases">
        <title>Genome-scale phylogeny and comparative genomics of the fungal order Sordariales.</title>
        <authorList>
            <consortium name="Lawrence Berkeley National Laboratory"/>
            <person name="Hensen N."/>
            <person name="Bonometti L."/>
            <person name="Westerberg I."/>
            <person name="Brannstrom I.O."/>
            <person name="Guillou S."/>
            <person name="Cros-Aarteil S."/>
            <person name="Calhoun S."/>
            <person name="Haridas S."/>
            <person name="Kuo A."/>
            <person name="Mondo S."/>
            <person name="Pangilinan J."/>
            <person name="Riley R."/>
            <person name="LaButti K."/>
            <person name="Andreopoulos B."/>
            <person name="Lipzen A."/>
            <person name="Chen C."/>
            <person name="Yanf M."/>
            <person name="Daum C."/>
            <person name="Ng V."/>
            <person name="Clum A."/>
            <person name="Steindorff A."/>
            <person name="Ohm R."/>
            <person name="Martin F."/>
            <person name="Silar P."/>
            <person name="Natvig D."/>
            <person name="Lalanne C."/>
            <person name="Gautier V."/>
            <person name="Ament-velasquez S.L."/>
            <person name="Kruys A."/>
            <person name="Hutchinson M.I."/>
            <person name="Powell A.J."/>
            <person name="Barry K."/>
            <person name="Miller A.N."/>
            <person name="Grigoriev I.V."/>
            <person name="Debuchy R."/>
            <person name="Gladieux P."/>
            <person name="Thoren M.H."/>
            <person name="Johannesson H."/>
        </authorList>
    </citation>
    <scope>NUCLEOTIDE SEQUENCE</scope>
    <source>
        <strain evidence="1">SMH3187-1</strain>
    </source>
</reference>
<accession>A0AA40FBT1</accession>
<name>A0AA40FBT1_9PEZI</name>
<proteinExistence type="predicted"/>
<dbReference type="EMBL" id="JAUKUD010000001">
    <property type="protein sequence ID" value="KAK0754884.1"/>
    <property type="molecule type" value="Genomic_DNA"/>
</dbReference>
<protein>
    <submittedName>
        <fullName evidence="1">Uncharacterized protein</fullName>
    </submittedName>
</protein>
<dbReference type="Proteomes" id="UP001172155">
    <property type="component" value="Unassembled WGS sequence"/>
</dbReference>
<evidence type="ECO:0000313" key="2">
    <source>
        <dbReference type="Proteomes" id="UP001172155"/>
    </source>
</evidence>
<gene>
    <name evidence="1" type="ORF">B0T18DRAFT_47899</name>
</gene>
<keyword evidence="2" id="KW-1185">Reference proteome</keyword>
<sequence>MTRGKAHTSVWTACQQTTASPSWPVIVFLRFDFRCILGTKRELLVVRHPFDRISTQRHVPSQSHSRFELPAKRPLGLGGVDSWFQNLNSTGHPGLGHLALSTHPDPRYADTPRTRPAMCYAASSVHPCGHAATRWSYCPESGMVGVGTTPPDCTEKTWGNASKTSARCPLVYCSFQAGSTWTCCNCGGSDNTGGWCTHERGRWVRDDFAQRPCWIEKCEHNCCPNCTRDGMFIPLPT</sequence>
<dbReference type="AlphaFoldDB" id="A0AA40FBT1"/>
<evidence type="ECO:0000313" key="1">
    <source>
        <dbReference type="EMBL" id="KAK0754884.1"/>
    </source>
</evidence>
<organism evidence="1 2">
    <name type="scientific">Schizothecium vesticola</name>
    <dbReference type="NCBI Taxonomy" id="314040"/>
    <lineage>
        <taxon>Eukaryota</taxon>
        <taxon>Fungi</taxon>
        <taxon>Dikarya</taxon>
        <taxon>Ascomycota</taxon>
        <taxon>Pezizomycotina</taxon>
        <taxon>Sordariomycetes</taxon>
        <taxon>Sordariomycetidae</taxon>
        <taxon>Sordariales</taxon>
        <taxon>Schizotheciaceae</taxon>
        <taxon>Schizothecium</taxon>
    </lineage>
</organism>